<dbReference type="PRINTS" id="PR00037">
    <property type="entry name" value="HTHLACR"/>
</dbReference>
<keyword evidence="6" id="KW-1185">Reference proteome</keyword>
<dbReference type="PANTHER" id="PTHR30146">
    <property type="entry name" value="LACI-RELATED TRANSCRIPTIONAL REPRESSOR"/>
    <property type="match status" value="1"/>
</dbReference>
<keyword evidence="1" id="KW-0805">Transcription regulation</keyword>
<dbReference type="InterPro" id="IPR018356">
    <property type="entry name" value="Tscrpt_reg_HTH_DeoR_CS"/>
</dbReference>
<dbReference type="InterPro" id="IPR001034">
    <property type="entry name" value="DeoR_HTH"/>
</dbReference>
<evidence type="ECO:0000259" key="4">
    <source>
        <dbReference type="PROSITE" id="PS51000"/>
    </source>
</evidence>
<evidence type="ECO:0000256" key="1">
    <source>
        <dbReference type="ARBA" id="ARBA00023015"/>
    </source>
</evidence>
<name>A0A1T5L6X6_9MICO</name>
<dbReference type="Proteomes" id="UP000189777">
    <property type="component" value="Unassembled WGS sequence"/>
</dbReference>
<gene>
    <name evidence="5" type="ORF">SAMN04324258_3035</name>
</gene>
<dbReference type="Pfam" id="PF13377">
    <property type="entry name" value="Peripla_BP_3"/>
    <property type="match status" value="1"/>
</dbReference>
<dbReference type="SUPFAM" id="SSF46785">
    <property type="entry name" value="Winged helix' DNA-binding domain"/>
    <property type="match status" value="1"/>
</dbReference>
<dbReference type="PROSITE" id="PS00894">
    <property type="entry name" value="HTH_DEOR_1"/>
    <property type="match status" value="1"/>
</dbReference>
<dbReference type="InterPro" id="IPR046335">
    <property type="entry name" value="LacI/GalR-like_sensor"/>
</dbReference>
<evidence type="ECO:0000313" key="5">
    <source>
        <dbReference type="EMBL" id="SKC71690.1"/>
    </source>
</evidence>
<dbReference type="InterPro" id="IPR028082">
    <property type="entry name" value="Peripla_BP_I"/>
</dbReference>
<feature type="domain" description="HTH deoR-type" evidence="4">
    <location>
        <begin position="4"/>
        <end position="59"/>
    </location>
</feature>
<dbReference type="STRING" id="526729.SAMN04324258_3035"/>
<dbReference type="PROSITE" id="PS51000">
    <property type="entry name" value="HTH_DEOR_2"/>
    <property type="match status" value="1"/>
</dbReference>
<accession>A0A1T5L6X6</accession>
<dbReference type="Pfam" id="PF08220">
    <property type="entry name" value="HTH_DeoR"/>
    <property type="match status" value="1"/>
</dbReference>
<reference evidence="5 6" key="1">
    <citation type="submission" date="2017-02" db="EMBL/GenBank/DDBJ databases">
        <authorList>
            <person name="Peterson S.W."/>
        </authorList>
    </citation>
    <scope>NUCLEOTIDE SEQUENCE [LARGE SCALE GENOMIC DNA]</scope>
    <source>
        <strain evidence="5 6">DSM 21481</strain>
    </source>
</reference>
<dbReference type="Gene3D" id="3.40.50.2300">
    <property type="match status" value="2"/>
</dbReference>
<dbReference type="PANTHER" id="PTHR30146:SF155">
    <property type="entry name" value="ALANINE RACEMASE"/>
    <property type="match status" value="1"/>
</dbReference>
<keyword evidence="2 5" id="KW-0238">DNA-binding</keyword>
<sequence>MHLPTARHEYLLRELELRGSVRSAEAAAMLGVAEVTIRRDIVELDRAGRLARVHGGAVALRSAREPRAARVLVGVVVPSSTVHFPPLVRGMEALAPSLHVRLVLGVSHYRPDVEAAQVDRLVGLGAQGIVVAPTTRDRSPEELAAWLRSVPVPVVVVERRVHGLTALSELDQVRSDHAHGAVLAVEHLAGLGHRRVGLAVYDRTPTAPHVREGFATAVARLGVAAGPDVSLPKGEGDPTGLGRELAAFLDRCRETGTRAVLVHTDDHAARLVEAALDRGLRVPEDLAVVAYDDENAELAVVPLTTVTPPRRELGREALRMLVGRIVGDEGGEVPGVLGAPRHVALLPRLTVRRSCGAA</sequence>
<keyword evidence="3" id="KW-0804">Transcription</keyword>
<dbReference type="GO" id="GO:0003700">
    <property type="term" value="F:DNA-binding transcription factor activity"/>
    <property type="evidence" value="ECO:0007669"/>
    <property type="project" value="InterPro"/>
</dbReference>
<evidence type="ECO:0000313" key="6">
    <source>
        <dbReference type="Proteomes" id="UP000189777"/>
    </source>
</evidence>
<dbReference type="SUPFAM" id="SSF53822">
    <property type="entry name" value="Periplasmic binding protein-like I"/>
    <property type="match status" value="1"/>
</dbReference>
<protein>
    <submittedName>
        <fullName evidence="5">DNA-binding transcriptional regulator, LacI/PurR family</fullName>
    </submittedName>
</protein>
<dbReference type="GO" id="GO:0000976">
    <property type="term" value="F:transcription cis-regulatory region binding"/>
    <property type="evidence" value="ECO:0007669"/>
    <property type="project" value="TreeGrafter"/>
</dbReference>
<dbReference type="RefSeq" id="WP_079575299.1">
    <property type="nucleotide sequence ID" value="NZ_FUZQ01000005.1"/>
</dbReference>
<evidence type="ECO:0000256" key="3">
    <source>
        <dbReference type="ARBA" id="ARBA00023163"/>
    </source>
</evidence>
<dbReference type="OrthoDB" id="3252280at2"/>
<proteinExistence type="predicted"/>
<dbReference type="SMART" id="SM00420">
    <property type="entry name" value="HTH_DEOR"/>
    <property type="match status" value="1"/>
</dbReference>
<dbReference type="EMBL" id="FUZQ01000005">
    <property type="protein sequence ID" value="SKC71690.1"/>
    <property type="molecule type" value="Genomic_DNA"/>
</dbReference>
<dbReference type="InterPro" id="IPR036390">
    <property type="entry name" value="WH_DNA-bd_sf"/>
</dbReference>
<dbReference type="AlphaFoldDB" id="A0A1T5L6X6"/>
<evidence type="ECO:0000256" key="2">
    <source>
        <dbReference type="ARBA" id="ARBA00023125"/>
    </source>
</evidence>
<organism evidence="5 6">
    <name type="scientific">Krasilnikoviella flava</name>
    <dbReference type="NCBI Taxonomy" id="526729"/>
    <lineage>
        <taxon>Bacteria</taxon>
        <taxon>Bacillati</taxon>
        <taxon>Actinomycetota</taxon>
        <taxon>Actinomycetes</taxon>
        <taxon>Micrococcales</taxon>
        <taxon>Promicromonosporaceae</taxon>
        <taxon>Krasilnikoviella</taxon>
    </lineage>
</organism>